<comment type="caution">
    <text evidence="3">The sequence shown here is derived from an EMBL/GenBank/DDBJ whole genome shotgun (WGS) entry which is preliminary data.</text>
</comment>
<dbReference type="RefSeq" id="WP_132128003.1">
    <property type="nucleotide sequence ID" value="NZ_CP042432.1"/>
</dbReference>
<dbReference type="Pfam" id="PF09413">
    <property type="entry name" value="DUF2007"/>
    <property type="match status" value="1"/>
</dbReference>
<organism evidence="3 4">
    <name type="scientific">Anseongella ginsenosidimutans</name>
    <dbReference type="NCBI Taxonomy" id="496056"/>
    <lineage>
        <taxon>Bacteria</taxon>
        <taxon>Pseudomonadati</taxon>
        <taxon>Bacteroidota</taxon>
        <taxon>Sphingobacteriia</taxon>
        <taxon>Sphingobacteriales</taxon>
        <taxon>Sphingobacteriaceae</taxon>
        <taxon>Anseongella</taxon>
    </lineage>
</organism>
<keyword evidence="1" id="KW-0472">Membrane</keyword>
<keyword evidence="4" id="KW-1185">Reference proteome</keyword>
<proteinExistence type="predicted"/>
<dbReference type="OrthoDB" id="8480302at2"/>
<evidence type="ECO:0000259" key="2">
    <source>
        <dbReference type="Pfam" id="PF09413"/>
    </source>
</evidence>
<dbReference type="InterPro" id="IPR018551">
    <property type="entry name" value="DUF2007"/>
</dbReference>
<reference evidence="3 4" key="1">
    <citation type="submission" date="2019-03" db="EMBL/GenBank/DDBJ databases">
        <title>Genomic Encyclopedia of Type Strains, Phase IV (KMG-IV): sequencing the most valuable type-strain genomes for metagenomic binning, comparative biology and taxonomic classification.</title>
        <authorList>
            <person name="Goeker M."/>
        </authorList>
    </citation>
    <scope>NUCLEOTIDE SEQUENCE [LARGE SCALE GENOMIC DNA]</scope>
    <source>
        <strain evidence="3 4">DSM 21100</strain>
    </source>
</reference>
<dbReference type="AlphaFoldDB" id="A0A4R3KU45"/>
<accession>A0A4R3KU45</accession>
<feature type="transmembrane region" description="Helical" evidence="1">
    <location>
        <begin position="92"/>
        <end position="109"/>
    </location>
</feature>
<keyword evidence="1" id="KW-0812">Transmembrane</keyword>
<sequence length="124" mass="14020">MEAHLLKSRLESEGIPCFLFDEHLVNMNPLYSVAVGGIKLKIQEADKEKTLEILREIEGGHNLDENGEILKCPECDSARLYLNFKSMKGTKGFLSAITSFLFMVFPVYFKTVHKCKDCGAEFRG</sequence>
<keyword evidence="1" id="KW-1133">Transmembrane helix</keyword>
<dbReference type="SUPFAM" id="SSF54913">
    <property type="entry name" value="GlnB-like"/>
    <property type="match status" value="1"/>
</dbReference>
<name>A0A4R3KU45_9SPHI</name>
<dbReference type="Gene3D" id="3.30.70.790">
    <property type="entry name" value="UreE, C-terminal domain"/>
    <property type="match status" value="1"/>
</dbReference>
<protein>
    <submittedName>
        <fullName evidence="3">Putative signal transducing protein</fullName>
    </submittedName>
</protein>
<gene>
    <name evidence="3" type="ORF">EDD80_10279</name>
</gene>
<dbReference type="Proteomes" id="UP000295807">
    <property type="component" value="Unassembled WGS sequence"/>
</dbReference>
<evidence type="ECO:0000313" key="4">
    <source>
        <dbReference type="Proteomes" id="UP000295807"/>
    </source>
</evidence>
<feature type="domain" description="DUF2007" evidence="2">
    <location>
        <begin position="1"/>
        <end position="58"/>
    </location>
</feature>
<evidence type="ECO:0000313" key="3">
    <source>
        <dbReference type="EMBL" id="TCS88889.1"/>
    </source>
</evidence>
<dbReference type="EMBL" id="SMAD01000002">
    <property type="protein sequence ID" value="TCS88889.1"/>
    <property type="molecule type" value="Genomic_DNA"/>
</dbReference>
<dbReference type="InterPro" id="IPR011322">
    <property type="entry name" value="N-reg_PII-like_a/b"/>
</dbReference>
<evidence type="ECO:0000256" key="1">
    <source>
        <dbReference type="SAM" id="Phobius"/>
    </source>
</evidence>